<keyword evidence="2" id="KW-0378">Hydrolase</keyword>
<comment type="caution">
    <text evidence="4">The sequence shown here is derived from an EMBL/GenBank/DDBJ whole genome shotgun (WGS) entry which is preliminary data.</text>
</comment>
<feature type="domain" description="Thioesterase" evidence="3">
    <location>
        <begin position="59"/>
        <end position="130"/>
    </location>
</feature>
<reference evidence="4 5" key="1">
    <citation type="journal article" date="2012" name="J. Bacteriol.">
        <title>Genome Sequence of n-Alkane-Degrading Hydrocarboniphaga effusa Strain AP103T (ATCC BAA-332T).</title>
        <authorList>
            <person name="Chang H.K."/>
            <person name="Zylstra G.J."/>
            <person name="Chae J.C."/>
        </authorList>
    </citation>
    <scope>NUCLEOTIDE SEQUENCE [LARGE SCALE GENOMIC DNA]</scope>
    <source>
        <strain evidence="4 5">AP103</strain>
    </source>
</reference>
<organism evidence="4 5">
    <name type="scientific">Hydrocarboniphaga effusa AP103</name>
    <dbReference type="NCBI Taxonomy" id="1172194"/>
    <lineage>
        <taxon>Bacteria</taxon>
        <taxon>Pseudomonadati</taxon>
        <taxon>Pseudomonadota</taxon>
        <taxon>Gammaproteobacteria</taxon>
        <taxon>Nevskiales</taxon>
        <taxon>Nevskiaceae</taxon>
        <taxon>Hydrocarboniphaga</taxon>
    </lineage>
</organism>
<dbReference type="InterPro" id="IPR006683">
    <property type="entry name" value="Thioestr_dom"/>
</dbReference>
<sequence>MKADRRPCAMSIEAMNARLRASPFNAWLGLVVTQAEAGSIELRLRWKSDLGGRPDRDEVHGGAIASLIDVAGSYALASLHGRPAVTVDLRSDYLRPFVSGEAIARAEILHSTRPLSSVRIVVSDEQQRLLASGTGTYLTPDSSS</sequence>
<evidence type="ECO:0000259" key="3">
    <source>
        <dbReference type="Pfam" id="PF03061"/>
    </source>
</evidence>
<dbReference type="Proteomes" id="UP000003704">
    <property type="component" value="Unassembled WGS sequence"/>
</dbReference>
<evidence type="ECO:0000256" key="1">
    <source>
        <dbReference type="ARBA" id="ARBA00008324"/>
    </source>
</evidence>
<dbReference type="InterPro" id="IPR029069">
    <property type="entry name" value="HotDog_dom_sf"/>
</dbReference>
<dbReference type="SUPFAM" id="SSF54637">
    <property type="entry name" value="Thioesterase/thiol ester dehydrase-isomerase"/>
    <property type="match status" value="1"/>
</dbReference>
<dbReference type="AlphaFoldDB" id="I7ZFS0"/>
<dbReference type="InterPro" id="IPR039298">
    <property type="entry name" value="ACOT13"/>
</dbReference>
<keyword evidence="5" id="KW-1185">Reference proteome</keyword>
<dbReference type="InterPro" id="IPR003736">
    <property type="entry name" value="PAAI_dom"/>
</dbReference>
<dbReference type="RefSeq" id="WP_007183852.1">
    <property type="nucleotide sequence ID" value="NZ_AKGD01000001.1"/>
</dbReference>
<dbReference type="OrthoDB" id="9813158at2"/>
<dbReference type="GO" id="GO:0047617">
    <property type="term" value="F:fatty acyl-CoA hydrolase activity"/>
    <property type="evidence" value="ECO:0007669"/>
    <property type="project" value="InterPro"/>
</dbReference>
<accession>I7ZFS0</accession>
<protein>
    <recommendedName>
        <fullName evidence="3">Thioesterase domain-containing protein</fullName>
    </recommendedName>
</protein>
<name>I7ZFS0_9GAMM</name>
<gene>
    <name evidence="4" type="ORF">WQQ_08960</name>
</gene>
<evidence type="ECO:0000313" key="4">
    <source>
        <dbReference type="EMBL" id="EIT70759.1"/>
    </source>
</evidence>
<dbReference type="PANTHER" id="PTHR21660:SF1">
    <property type="entry name" value="ACYL-COENZYME A THIOESTERASE 13"/>
    <property type="match status" value="1"/>
</dbReference>
<dbReference type="EMBL" id="AKGD01000001">
    <property type="protein sequence ID" value="EIT70759.1"/>
    <property type="molecule type" value="Genomic_DNA"/>
</dbReference>
<dbReference type="Gene3D" id="3.10.129.10">
    <property type="entry name" value="Hotdog Thioesterase"/>
    <property type="match status" value="1"/>
</dbReference>
<dbReference type="Pfam" id="PF03061">
    <property type="entry name" value="4HBT"/>
    <property type="match status" value="1"/>
</dbReference>
<dbReference type="CDD" id="cd03443">
    <property type="entry name" value="PaaI_thioesterase"/>
    <property type="match status" value="1"/>
</dbReference>
<comment type="similarity">
    <text evidence="1">Belongs to the thioesterase PaaI family.</text>
</comment>
<evidence type="ECO:0000256" key="2">
    <source>
        <dbReference type="ARBA" id="ARBA00022801"/>
    </source>
</evidence>
<dbReference type="STRING" id="1172194.WQQ_08960"/>
<dbReference type="PANTHER" id="PTHR21660">
    <property type="entry name" value="THIOESTERASE SUPERFAMILY MEMBER-RELATED"/>
    <property type="match status" value="1"/>
</dbReference>
<dbReference type="NCBIfam" id="TIGR00369">
    <property type="entry name" value="unchar_dom_1"/>
    <property type="match status" value="1"/>
</dbReference>
<proteinExistence type="inferred from homology"/>
<evidence type="ECO:0000313" key="5">
    <source>
        <dbReference type="Proteomes" id="UP000003704"/>
    </source>
</evidence>